<dbReference type="NCBIfam" id="TIGR00964">
    <property type="entry name" value="secE_bact"/>
    <property type="match status" value="1"/>
</dbReference>
<dbReference type="GO" id="GO:0006605">
    <property type="term" value="P:protein targeting"/>
    <property type="evidence" value="ECO:0007669"/>
    <property type="project" value="InterPro"/>
</dbReference>
<accession>A0A0F9ZKJ7</accession>
<dbReference type="GO" id="GO:0016020">
    <property type="term" value="C:membrane"/>
    <property type="evidence" value="ECO:0007669"/>
    <property type="project" value="UniProtKB-SubCell"/>
</dbReference>
<evidence type="ECO:0000313" key="9">
    <source>
        <dbReference type="EMBL" id="KKP44728.1"/>
    </source>
</evidence>
<dbReference type="InterPro" id="IPR001901">
    <property type="entry name" value="Translocase_SecE/Sec61-g"/>
</dbReference>
<keyword evidence="6" id="KW-0811">Translocation</keyword>
<evidence type="ECO:0000256" key="6">
    <source>
        <dbReference type="ARBA" id="ARBA00023010"/>
    </source>
</evidence>
<dbReference type="Gene3D" id="1.20.5.1030">
    <property type="entry name" value="Preprotein translocase secy subunit"/>
    <property type="match status" value="1"/>
</dbReference>
<sequence length="59" mass="6692">MDTIRKVINELKLTQWPTIGQLLSLTAYTVILCAIIALIISGFDLLLQWGLAQFLKLEF</sequence>
<comment type="caution">
    <text evidence="9">The sequence shown here is derived from an EMBL/GenBank/DDBJ whole genome shotgun (WGS) entry which is preliminary data.</text>
</comment>
<evidence type="ECO:0000313" key="10">
    <source>
        <dbReference type="Proteomes" id="UP000034302"/>
    </source>
</evidence>
<feature type="transmembrane region" description="Helical" evidence="8">
    <location>
        <begin position="25"/>
        <end position="47"/>
    </location>
</feature>
<evidence type="ECO:0008006" key="11">
    <source>
        <dbReference type="Google" id="ProtNLM"/>
    </source>
</evidence>
<organism evidence="9 10">
    <name type="scientific">candidate division WS6 bacterium GW2011_GWC1_33_20</name>
    <dbReference type="NCBI Taxonomy" id="1619089"/>
    <lineage>
        <taxon>Bacteria</taxon>
        <taxon>Candidatus Dojkabacteria</taxon>
    </lineage>
</organism>
<dbReference type="AlphaFoldDB" id="A0A0F9ZKJ7"/>
<evidence type="ECO:0000256" key="3">
    <source>
        <dbReference type="ARBA" id="ARBA00022692"/>
    </source>
</evidence>
<dbReference type="Proteomes" id="UP000034302">
    <property type="component" value="Unassembled WGS sequence"/>
</dbReference>
<keyword evidence="2" id="KW-0813">Transport</keyword>
<reference evidence="9 10" key="1">
    <citation type="journal article" date="2015" name="Nature">
        <title>rRNA introns, odd ribosomes, and small enigmatic genomes across a large radiation of phyla.</title>
        <authorList>
            <person name="Brown C.T."/>
            <person name="Hug L.A."/>
            <person name="Thomas B.C."/>
            <person name="Sharon I."/>
            <person name="Castelle C.J."/>
            <person name="Singh A."/>
            <person name="Wilkins M.J."/>
            <person name="Williams K.H."/>
            <person name="Banfield J.F."/>
        </authorList>
    </citation>
    <scope>NUCLEOTIDE SEQUENCE [LARGE SCALE GENOMIC DNA]</scope>
</reference>
<dbReference type="GO" id="GO:0006886">
    <property type="term" value="P:intracellular protein transport"/>
    <property type="evidence" value="ECO:0007669"/>
    <property type="project" value="InterPro"/>
</dbReference>
<dbReference type="GO" id="GO:0008320">
    <property type="term" value="F:protein transmembrane transporter activity"/>
    <property type="evidence" value="ECO:0007669"/>
    <property type="project" value="InterPro"/>
</dbReference>
<evidence type="ECO:0000256" key="8">
    <source>
        <dbReference type="SAM" id="Phobius"/>
    </source>
</evidence>
<protein>
    <recommendedName>
        <fullName evidence="11">Protein translocase subunit SecE</fullName>
    </recommendedName>
</protein>
<gene>
    <name evidence="9" type="ORF">UR34_C0001G0074</name>
</gene>
<evidence type="ECO:0000256" key="7">
    <source>
        <dbReference type="ARBA" id="ARBA00023136"/>
    </source>
</evidence>
<comment type="subcellular location">
    <subcellularLocation>
        <location evidence="1">Membrane</location>
    </subcellularLocation>
</comment>
<keyword evidence="7 8" id="KW-0472">Membrane</keyword>
<proteinExistence type="predicted"/>
<name>A0A0F9ZKJ7_9BACT</name>
<dbReference type="InterPro" id="IPR038379">
    <property type="entry name" value="SecE_sf"/>
</dbReference>
<keyword evidence="5 8" id="KW-1133">Transmembrane helix</keyword>
<evidence type="ECO:0000256" key="2">
    <source>
        <dbReference type="ARBA" id="ARBA00022448"/>
    </source>
</evidence>
<evidence type="ECO:0000256" key="1">
    <source>
        <dbReference type="ARBA" id="ARBA00004370"/>
    </source>
</evidence>
<keyword evidence="3 8" id="KW-0812">Transmembrane</keyword>
<evidence type="ECO:0000256" key="5">
    <source>
        <dbReference type="ARBA" id="ARBA00022989"/>
    </source>
</evidence>
<dbReference type="Pfam" id="PF00584">
    <property type="entry name" value="SecE"/>
    <property type="match status" value="1"/>
</dbReference>
<dbReference type="GO" id="GO:0009306">
    <property type="term" value="P:protein secretion"/>
    <property type="evidence" value="ECO:0007669"/>
    <property type="project" value="InterPro"/>
</dbReference>
<evidence type="ECO:0000256" key="4">
    <source>
        <dbReference type="ARBA" id="ARBA00022927"/>
    </source>
</evidence>
<dbReference type="InterPro" id="IPR005807">
    <property type="entry name" value="SecE_bac"/>
</dbReference>
<dbReference type="EMBL" id="LBOV01000001">
    <property type="protein sequence ID" value="KKP44728.1"/>
    <property type="molecule type" value="Genomic_DNA"/>
</dbReference>
<keyword evidence="4" id="KW-0653">Protein transport</keyword>